<proteinExistence type="predicted"/>
<reference evidence="1" key="2">
    <citation type="submission" date="2021-01" db="EMBL/GenBank/DDBJ databases">
        <authorList>
            <person name="Schikora-Tamarit M.A."/>
        </authorList>
    </citation>
    <scope>NUCLEOTIDE SEQUENCE</scope>
    <source>
        <strain evidence="1">CBS6075</strain>
    </source>
</reference>
<accession>A0A9P8TAA5</accession>
<evidence type="ECO:0000313" key="2">
    <source>
        <dbReference type="Proteomes" id="UP000769157"/>
    </source>
</evidence>
<organism evidence="1 2">
    <name type="scientific">Ogataea philodendri</name>
    <dbReference type="NCBI Taxonomy" id="1378263"/>
    <lineage>
        <taxon>Eukaryota</taxon>
        <taxon>Fungi</taxon>
        <taxon>Dikarya</taxon>
        <taxon>Ascomycota</taxon>
        <taxon>Saccharomycotina</taxon>
        <taxon>Pichiomycetes</taxon>
        <taxon>Pichiales</taxon>
        <taxon>Pichiaceae</taxon>
        <taxon>Ogataea</taxon>
    </lineage>
</organism>
<name>A0A9P8TAA5_9ASCO</name>
<dbReference type="AlphaFoldDB" id="A0A9P8TAA5"/>
<protein>
    <submittedName>
        <fullName evidence="1">Uncharacterized protein</fullName>
    </submittedName>
</protein>
<sequence>MDLASSSVSNVSETLSVSDSGLLIDKNFLDSVDAFSLYLATFAPEADEPRDSLVSTELLSWTESNVPE</sequence>
<dbReference type="RefSeq" id="XP_046064862.1">
    <property type="nucleotide sequence ID" value="XM_046204951.1"/>
</dbReference>
<gene>
    <name evidence="1" type="ORF">OGAPHI_000391</name>
</gene>
<reference evidence="1" key="1">
    <citation type="journal article" date="2021" name="Open Biol.">
        <title>Shared evolutionary footprints suggest mitochondrial oxidative damage underlies multiple complex I losses in fungi.</title>
        <authorList>
            <person name="Schikora-Tamarit M.A."/>
            <person name="Marcet-Houben M."/>
            <person name="Nosek J."/>
            <person name="Gabaldon T."/>
        </authorList>
    </citation>
    <scope>NUCLEOTIDE SEQUENCE</scope>
    <source>
        <strain evidence="1">CBS6075</strain>
    </source>
</reference>
<evidence type="ECO:0000313" key="1">
    <source>
        <dbReference type="EMBL" id="KAH3671686.1"/>
    </source>
</evidence>
<dbReference type="GeneID" id="70232359"/>
<dbReference type="EMBL" id="JAEUBE010000055">
    <property type="protein sequence ID" value="KAH3671686.1"/>
    <property type="molecule type" value="Genomic_DNA"/>
</dbReference>
<dbReference type="Proteomes" id="UP000769157">
    <property type="component" value="Unassembled WGS sequence"/>
</dbReference>
<keyword evidence="2" id="KW-1185">Reference proteome</keyword>
<comment type="caution">
    <text evidence="1">The sequence shown here is derived from an EMBL/GenBank/DDBJ whole genome shotgun (WGS) entry which is preliminary data.</text>
</comment>